<evidence type="ECO:0000256" key="2">
    <source>
        <dbReference type="ARBA" id="ARBA00022729"/>
    </source>
</evidence>
<dbReference type="SUPFAM" id="SSF52058">
    <property type="entry name" value="L domain-like"/>
    <property type="match status" value="1"/>
</dbReference>
<dbReference type="Pfam" id="PF13855">
    <property type="entry name" value="LRR_8"/>
    <property type="match status" value="1"/>
</dbReference>
<dbReference type="InterPro" id="IPR026906">
    <property type="entry name" value="LRR_5"/>
</dbReference>
<dbReference type="Proteomes" id="UP001458880">
    <property type="component" value="Unassembled WGS sequence"/>
</dbReference>
<dbReference type="PANTHER" id="PTHR24373">
    <property type="entry name" value="SLIT RELATED LEUCINE-RICH REPEAT NEURONAL PROTEIN"/>
    <property type="match status" value="1"/>
</dbReference>
<comment type="caution">
    <text evidence="5">The sequence shown here is derived from an EMBL/GenBank/DDBJ whole genome shotgun (WGS) entry which is preliminary data.</text>
</comment>
<dbReference type="AlphaFoldDB" id="A0AAW1MKX2"/>
<organism evidence="5 6">
    <name type="scientific">Popillia japonica</name>
    <name type="common">Japanese beetle</name>
    <dbReference type="NCBI Taxonomy" id="7064"/>
    <lineage>
        <taxon>Eukaryota</taxon>
        <taxon>Metazoa</taxon>
        <taxon>Ecdysozoa</taxon>
        <taxon>Arthropoda</taxon>
        <taxon>Hexapoda</taxon>
        <taxon>Insecta</taxon>
        <taxon>Pterygota</taxon>
        <taxon>Neoptera</taxon>
        <taxon>Endopterygota</taxon>
        <taxon>Coleoptera</taxon>
        <taxon>Polyphaga</taxon>
        <taxon>Scarabaeiformia</taxon>
        <taxon>Scarabaeidae</taxon>
        <taxon>Rutelinae</taxon>
        <taxon>Popillia</taxon>
    </lineage>
</organism>
<keyword evidence="3" id="KW-0677">Repeat</keyword>
<dbReference type="InterPro" id="IPR003591">
    <property type="entry name" value="Leu-rich_rpt_typical-subtyp"/>
</dbReference>
<evidence type="ECO:0000313" key="6">
    <source>
        <dbReference type="Proteomes" id="UP001458880"/>
    </source>
</evidence>
<sequence length="324" mass="37284">MFRSVLLCITSLLISSSLGEECTALSGLEIIVCGGGECRKTQATQDNLEDAYKIIVENKNIPAVCKNTFVNLHRLDSLKIDASGIKSLEPSAFDNLPSLRNLIITNNNIPEINSGVFGNLLMRKLNLSSNGISKISSKAFENMMNLEVLDLSSNKLKVFENNWFEYTPKLYRLDFMHNQIAAIPENAFVNIIKNKQVKDNLELWFMYNSIDNIHKKAFNKIEKIQSLWLSHNLLNQIDVEVFANVQHIQTLYLDNNMFTCFEDNFLKHLKVKELDIDGNPIDCECLNKIKKLKRERDIEIQHLRIGLRCVLNKLRQFQDKEDLF</sequence>
<protein>
    <submittedName>
        <fullName evidence="5">Leucine rich repeat</fullName>
    </submittedName>
</protein>
<evidence type="ECO:0000256" key="4">
    <source>
        <dbReference type="SAM" id="SignalP"/>
    </source>
</evidence>
<keyword evidence="2 4" id="KW-0732">Signal</keyword>
<keyword evidence="6" id="KW-1185">Reference proteome</keyword>
<dbReference type="InterPro" id="IPR032675">
    <property type="entry name" value="LRR_dom_sf"/>
</dbReference>
<dbReference type="GO" id="GO:0005615">
    <property type="term" value="C:extracellular space"/>
    <property type="evidence" value="ECO:0007669"/>
    <property type="project" value="TreeGrafter"/>
</dbReference>
<dbReference type="PANTHER" id="PTHR24373:SF370">
    <property type="entry name" value="FISH-LIPS, ISOFORM E"/>
    <property type="match status" value="1"/>
</dbReference>
<dbReference type="Pfam" id="PF13306">
    <property type="entry name" value="LRR_5"/>
    <property type="match status" value="1"/>
</dbReference>
<accession>A0AAW1MKX2</accession>
<dbReference type="EMBL" id="JASPKY010000035">
    <property type="protein sequence ID" value="KAK9746952.1"/>
    <property type="molecule type" value="Genomic_DNA"/>
</dbReference>
<evidence type="ECO:0000256" key="1">
    <source>
        <dbReference type="ARBA" id="ARBA00022614"/>
    </source>
</evidence>
<keyword evidence="1" id="KW-0433">Leucine-rich repeat</keyword>
<evidence type="ECO:0000313" key="5">
    <source>
        <dbReference type="EMBL" id="KAK9746952.1"/>
    </source>
</evidence>
<reference evidence="5 6" key="1">
    <citation type="journal article" date="2024" name="BMC Genomics">
        <title>De novo assembly and annotation of Popillia japonica's genome with initial clues to its potential as an invasive pest.</title>
        <authorList>
            <person name="Cucini C."/>
            <person name="Boschi S."/>
            <person name="Funari R."/>
            <person name="Cardaioli E."/>
            <person name="Iannotti N."/>
            <person name="Marturano G."/>
            <person name="Paoli F."/>
            <person name="Bruttini M."/>
            <person name="Carapelli A."/>
            <person name="Frati F."/>
            <person name="Nardi F."/>
        </authorList>
    </citation>
    <scope>NUCLEOTIDE SEQUENCE [LARGE SCALE GENOMIC DNA]</scope>
    <source>
        <strain evidence="5">DMR45628</strain>
    </source>
</reference>
<dbReference type="SMART" id="SM00369">
    <property type="entry name" value="LRR_TYP"/>
    <property type="match status" value="7"/>
</dbReference>
<feature type="chain" id="PRO_5043979679" evidence="4">
    <location>
        <begin position="20"/>
        <end position="324"/>
    </location>
</feature>
<evidence type="ECO:0000256" key="3">
    <source>
        <dbReference type="ARBA" id="ARBA00022737"/>
    </source>
</evidence>
<dbReference type="InterPro" id="IPR050328">
    <property type="entry name" value="Dev_Immune_Receptor"/>
</dbReference>
<dbReference type="PROSITE" id="PS51450">
    <property type="entry name" value="LRR"/>
    <property type="match status" value="1"/>
</dbReference>
<proteinExistence type="predicted"/>
<name>A0AAW1MKX2_POPJA</name>
<dbReference type="GO" id="GO:0031012">
    <property type="term" value="C:extracellular matrix"/>
    <property type="evidence" value="ECO:0007669"/>
    <property type="project" value="TreeGrafter"/>
</dbReference>
<dbReference type="Gene3D" id="3.80.10.10">
    <property type="entry name" value="Ribonuclease Inhibitor"/>
    <property type="match status" value="2"/>
</dbReference>
<gene>
    <name evidence="5" type="ORF">QE152_g5659</name>
</gene>
<feature type="signal peptide" evidence="4">
    <location>
        <begin position="1"/>
        <end position="19"/>
    </location>
</feature>
<dbReference type="InterPro" id="IPR001611">
    <property type="entry name" value="Leu-rich_rpt"/>
</dbReference>